<dbReference type="Proteomes" id="UP000318242">
    <property type="component" value="Unassembled WGS sequence"/>
</dbReference>
<dbReference type="InterPro" id="IPR021836">
    <property type="entry name" value="DUF3429"/>
</dbReference>
<protein>
    <recommendedName>
        <fullName evidence="4">DUF3429 domain-containing protein</fullName>
    </recommendedName>
</protein>
<comment type="caution">
    <text evidence="2">The sequence shown here is derived from an EMBL/GenBank/DDBJ whole genome shotgun (WGS) entry which is preliminary data.</text>
</comment>
<feature type="transmembrane region" description="Helical" evidence="1">
    <location>
        <begin position="29"/>
        <end position="51"/>
    </location>
</feature>
<dbReference type="AlphaFoldDB" id="A0A4Y3IMS7"/>
<evidence type="ECO:0000313" key="3">
    <source>
        <dbReference type="Proteomes" id="UP000318242"/>
    </source>
</evidence>
<dbReference type="RefSeq" id="WP_141270373.1">
    <property type="nucleotide sequence ID" value="NZ_BJLH01000005.1"/>
</dbReference>
<keyword evidence="1" id="KW-0812">Transmembrane</keyword>
<dbReference type="OrthoDB" id="8591832at2"/>
<feature type="transmembrane region" description="Helical" evidence="1">
    <location>
        <begin position="115"/>
        <end position="136"/>
    </location>
</feature>
<gene>
    <name evidence="2" type="ORF">VCO01S_12230</name>
</gene>
<evidence type="ECO:0000256" key="1">
    <source>
        <dbReference type="SAM" id="Phobius"/>
    </source>
</evidence>
<dbReference type="EMBL" id="BJLH01000005">
    <property type="protein sequence ID" value="GEA60030.1"/>
    <property type="molecule type" value="Genomic_DNA"/>
</dbReference>
<dbReference type="Pfam" id="PF11911">
    <property type="entry name" value="DUF3429"/>
    <property type="match status" value="1"/>
</dbReference>
<evidence type="ECO:0000313" key="2">
    <source>
        <dbReference type="EMBL" id="GEA60030.1"/>
    </source>
</evidence>
<keyword evidence="3" id="KW-1185">Reference proteome</keyword>
<keyword evidence="1" id="KW-0472">Membrane</keyword>
<keyword evidence="1" id="KW-1133">Transmembrane helix</keyword>
<feature type="transmembrane region" description="Helical" evidence="1">
    <location>
        <begin position="5"/>
        <end position="23"/>
    </location>
</feature>
<organism evidence="2 3">
    <name type="scientific">Vibrio comitans NBRC 102076</name>
    <dbReference type="NCBI Taxonomy" id="1219078"/>
    <lineage>
        <taxon>Bacteria</taxon>
        <taxon>Pseudomonadati</taxon>
        <taxon>Pseudomonadota</taxon>
        <taxon>Gammaproteobacteria</taxon>
        <taxon>Vibrionales</taxon>
        <taxon>Vibrionaceae</taxon>
        <taxon>Vibrio</taxon>
    </lineage>
</organism>
<name>A0A4Y3IMS7_9VIBR</name>
<evidence type="ECO:0008006" key="4">
    <source>
        <dbReference type="Google" id="ProtNLM"/>
    </source>
</evidence>
<reference evidence="2 3" key="1">
    <citation type="submission" date="2019-06" db="EMBL/GenBank/DDBJ databases">
        <title>Whole genome shotgun sequence of Vibrio comitans NBRC 102076.</title>
        <authorList>
            <person name="Hosoyama A."/>
            <person name="Uohara A."/>
            <person name="Ohji S."/>
            <person name="Ichikawa N."/>
        </authorList>
    </citation>
    <scope>NUCLEOTIDE SEQUENCE [LARGE SCALE GENOMIC DNA]</scope>
    <source>
        <strain evidence="2 3">NBRC 102076</strain>
    </source>
</reference>
<proteinExistence type="predicted"/>
<accession>A0A4Y3IMS7</accession>
<sequence length="137" mass="14845">MTTILGYMGLIPFIFLPLLYGFSAGNATFHFLMTFLVYSAGIAIFMAGAVWGRSVDSKQPQSLPLVASNVITLVVIGLGLLAYHSPVVLIIGTGLAHGFNLMFEPKRDNPSYQKLRVILTSVVLTSHLVMLGLFVLT</sequence>